<dbReference type="EMBL" id="JAPDOD010000007">
    <property type="protein sequence ID" value="MDA0160831.1"/>
    <property type="molecule type" value="Genomic_DNA"/>
</dbReference>
<dbReference type="Proteomes" id="UP001149140">
    <property type="component" value="Unassembled WGS sequence"/>
</dbReference>
<evidence type="ECO:0000256" key="2">
    <source>
        <dbReference type="SAM" id="SignalP"/>
    </source>
</evidence>
<keyword evidence="2" id="KW-0732">Signal</keyword>
<feature type="chain" id="PRO_5040942420" evidence="2">
    <location>
        <begin position="27"/>
        <end position="297"/>
    </location>
</feature>
<evidence type="ECO:0000256" key="1">
    <source>
        <dbReference type="SAM" id="MobiDB-lite"/>
    </source>
</evidence>
<evidence type="ECO:0000313" key="4">
    <source>
        <dbReference type="Proteomes" id="UP001149140"/>
    </source>
</evidence>
<comment type="caution">
    <text evidence="3">The sequence shown here is derived from an EMBL/GenBank/DDBJ whole genome shotgun (WGS) entry which is preliminary data.</text>
</comment>
<dbReference type="RefSeq" id="WP_270039919.1">
    <property type="nucleotide sequence ID" value="NZ_JAPDOD010000007.1"/>
</dbReference>
<feature type="signal peptide" evidence="2">
    <location>
        <begin position="1"/>
        <end position="26"/>
    </location>
</feature>
<protein>
    <submittedName>
        <fullName evidence="3">Uncharacterized protein</fullName>
    </submittedName>
</protein>
<keyword evidence="4" id="KW-1185">Reference proteome</keyword>
<feature type="compositionally biased region" description="Pro residues" evidence="1">
    <location>
        <begin position="170"/>
        <end position="195"/>
    </location>
</feature>
<dbReference type="AlphaFoldDB" id="A0A9X3S243"/>
<evidence type="ECO:0000313" key="3">
    <source>
        <dbReference type="EMBL" id="MDA0160831.1"/>
    </source>
</evidence>
<name>A0A9X3S243_9ACTN</name>
<sequence length="297" mass="30464">MSKIASPRAIVVALFALLVLAPAARAATASTDSPRDPGLPASQDFSHIDSTIDPVTGTWSVAYTFYGPPSADAWGNLGARLFVGASQCADFQASIAGFQQAPTLPGDNDASGSVTPPPDRVLRAAQSVTKTVAGNTITLTMVDTSLIGAAPTCVDGQISHKRFLDEFGPLPFPDAPPVQPVPPEPGTPAPPPPPPKLAVAAKSTHLTATGKGVVKVSLKPFNQDAAGAVTLRAGGKAIARASYRAKAGKAVTVSLKLAARSLRSLKRHRSLSVTLTATAQAGTQVVTKAVRARVRVS</sequence>
<organism evidence="3 4">
    <name type="scientific">Solirubrobacter ginsenosidimutans</name>
    <dbReference type="NCBI Taxonomy" id="490573"/>
    <lineage>
        <taxon>Bacteria</taxon>
        <taxon>Bacillati</taxon>
        <taxon>Actinomycetota</taxon>
        <taxon>Thermoleophilia</taxon>
        <taxon>Solirubrobacterales</taxon>
        <taxon>Solirubrobacteraceae</taxon>
        <taxon>Solirubrobacter</taxon>
    </lineage>
</organism>
<reference evidence="3" key="1">
    <citation type="submission" date="2022-10" db="EMBL/GenBank/DDBJ databases">
        <title>The WGS of Solirubrobacter ginsenosidimutans DSM 21036.</title>
        <authorList>
            <person name="Jiang Z."/>
        </authorList>
    </citation>
    <scope>NUCLEOTIDE SEQUENCE</scope>
    <source>
        <strain evidence="3">DSM 21036</strain>
    </source>
</reference>
<gene>
    <name evidence="3" type="ORF">OM076_11195</name>
</gene>
<proteinExistence type="predicted"/>
<accession>A0A9X3S243</accession>
<feature type="region of interest" description="Disordered" evidence="1">
    <location>
        <begin position="169"/>
        <end position="195"/>
    </location>
</feature>